<feature type="transmembrane region" description="Helical" evidence="2">
    <location>
        <begin position="12"/>
        <end position="34"/>
    </location>
</feature>
<dbReference type="PROSITE" id="PS51677">
    <property type="entry name" value="NODB"/>
    <property type="match status" value="1"/>
</dbReference>
<dbReference type="RefSeq" id="WP_249283429.1">
    <property type="nucleotide sequence ID" value="NZ_JACRST010000018.1"/>
</dbReference>
<dbReference type="InterPro" id="IPR011330">
    <property type="entry name" value="Glyco_hydro/deAcase_b/a-brl"/>
</dbReference>
<protein>
    <submittedName>
        <fullName evidence="4">Polysaccharide deacetylase</fullName>
    </submittedName>
</protein>
<keyword evidence="5" id="KW-1185">Reference proteome</keyword>
<dbReference type="GO" id="GO:0016810">
    <property type="term" value="F:hydrolase activity, acting on carbon-nitrogen (but not peptide) bonds"/>
    <property type="evidence" value="ECO:0007669"/>
    <property type="project" value="InterPro"/>
</dbReference>
<name>A0A926E1F5_9FIRM</name>
<dbReference type="EMBL" id="JACRST010000018">
    <property type="protein sequence ID" value="MBC8547387.1"/>
    <property type="molecule type" value="Genomic_DNA"/>
</dbReference>
<evidence type="ECO:0000256" key="1">
    <source>
        <dbReference type="SAM" id="Coils"/>
    </source>
</evidence>
<keyword evidence="2" id="KW-0812">Transmembrane</keyword>
<dbReference type="GO" id="GO:0005975">
    <property type="term" value="P:carbohydrate metabolic process"/>
    <property type="evidence" value="ECO:0007669"/>
    <property type="project" value="InterPro"/>
</dbReference>
<dbReference type="AlphaFoldDB" id="A0A926E1F5"/>
<dbReference type="PANTHER" id="PTHR10587">
    <property type="entry name" value="GLYCOSYL TRANSFERASE-RELATED"/>
    <property type="match status" value="1"/>
</dbReference>
<dbReference type="InterPro" id="IPR050248">
    <property type="entry name" value="Polysacc_deacetylase_ArnD"/>
</dbReference>
<dbReference type="Gene3D" id="3.20.20.370">
    <property type="entry name" value="Glycoside hydrolase/deacetylase"/>
    <property type="match status" value="1"/>
</dbReference>
<evidence type="ECO:0000256" key="2">
    <source>
        <dbReference type="SAM" id="Phobius"/>
    </source>
</evidence>
<accession>A0A926E1F5</accession>
<dbReference type="PANTHER" id="PTHR10587:SF125">
    <property type="entry name" value="POLYSACCHARIDE DEACETYLASE YHEN-RELATED"/>
    <property type="match status" value="1"/>
</dbReference>
<evidence type="ECO:0000313" key="5">
    <source>
        <dbReference type="Proteomes" id="UP000653127"/>
    </source>
</evidence>
<organism evidence="4 5">
    <name type="scientific">Ligaoa zhengdingensis</name>
    <dbReference type="NCBI Taxonomy" id="2763658"/>
    <lineage>
        <taxon>Bacteria</taxon>
        <taxon>Bacillati</taxon>
        <taxon>Bacillota</taxon>
        <taxon>Clostridia</taxon>
        <taxon>Eubacteriales</taxon>
        <taxon>Oscillospiraceae</taxon>
        <taxon>Ligaoa</taxon>
    </lineage>
</organism>
<dbReference type="Pfam" id="PF01522">
    <property type="entry name" value="Polysacc_deac_1"/>
    <property type="match status" value="1"/>
</dbReference>
<evidence type="ECO:0000259" key="3">
    <source>
        <dbReference type="PROSITE" id="PS51677"/>
    </source>
</evidence>
<gene>
    <name evidence="4" type="ORF">H8711_10665</name>
</gene>
<feature type="coiled-coil region" evidence="1">
    <location>
        <begin position="29"/>
        <end position="63"/>
    </location>
</feature>
<dbReference type="InterPro" id="IPR002509">
    <property type="entry name" value="NODB_dom"/>
</dbReference>
<feature type="domain" description="NodB homology" evidence="3">
    <location>
        <begin position="108"/>
        <end position="300"/>
    </location>
</feature>
<comment type="caution">
    <text evidence="4">The sequence shown here is derived from an EMBL/GenBank/DDBJ whole genome shotgun (WGS) entry which is preliminary data.</text>
</comment>
<dbReference type="Proteomes" id="UP000653127">
    <property type="component" value="Unassembled WGS sequence"/>
</dbReference>
<keyword evidence="2" id="KW-1133">Transmembrane helix</keyword>
<sequence>MYNPENVRKIKICIRAVLISLVIVPSILMVSVFAKSAQLQEQMENLSQKLRETETQLELEQSLAQEDPDFAVTKAQVKNGGRGEPLSDLYPDMIVEWREDPVRVQEEPTVYLTFDDGPSALTPELLDLLDEYNVKATFFVVSNNNEKYMDYCKEIVERGHALGMHSYTHDYQKVYASKESFLADFHRQFTQLKELTGETPVLYRFPGGSDNDRLEKSGFSEDIRMEMASRGFIYHDWNVSSEDASYLAKSKDQIVRNVITGVGNKNHAVVLMHNSVNKASTIEALPEIIETLRARGYQFDKLTSEIKPIHFS</sequence>
<evidence type="ECO:0000313" key="4">
    <source>
        <dbReference type="EMBL" id="MBC8547387.1"/>
    </source>
</evidence>
<proteinExistence type="predicted"/>
<dbReference type="SUPFAM" id="SSF88713">
    <property type="entry name" value="Glycoside hydrolase/deacetylase"/>
    <property type="match status" value="1"/>
</dbReference>
<reference evidence="4" key="1">
    <citation type="submission" date="2020-08" db="EMBL/GenBank/DDBJ databases">
        <title>Genome public.</title>
        <authorList>
            <person name="Liu C."/>
            <person name="Sun Q."/>
        </authorList>
    </citation>
    <scope>NUCLEOTIDE SEQUENCE</scope>
    <source>
        <strain evidence="4">NSJ-31</strain>
    </source>
</reference>
<keyword evidence="2" id="KW-0472">Membrane</keyword>
<keyword evidence="1" id="KW-0175">Coiled coil</keyword>
<dbReference type="CDD" id="cd10944">
    <property type="entry name" value="CE4_SmPgdA_like"/>
    <property type="match status" value="1"/>
</dbReference>